<dbReference type="InterPro" id="IPR021363">
    <property type="entry name" value="DUF2835"/>
</dbReference>
<dbReference type="RefSeq" id="WP_142904045.1">
    <property type="nucleotide sequence ID" value="NZ_ML660091.1"/>
</dbReference>
<name>A0A545TV06_9GAMM</name>
<protein>
    <submittedName>
        <fullName evidence="1">DUF2835 family protein</fullName>
    </submittedName>
</protein>
<evidence type="ECO:0000313" key="1">
    <source>
        <dbReference type="EMBL" id="TQV80991.1"/>
    </source>
</evidence>
<evidence type="ECO:0000313" key="2">
    <source>
        <dbReference type="Proteomes" id="UP000319732"/>
    </source>
</evidence>
<dbReference type="EMBL" id="VHSG01000009">
    <property type="protein sequence ID" value="TQV80991.1"/>
    <property type="molecule type" value="Genomic_DNA"/>
</dbReference>
<organism evidence="1 2">
    <name type="scientific">Exilibacterium tricleocarpae</name>
    <dbReference type="NCBI Taxonomy" id="2591008"/>
    <lineage>
        <taxon>Bacteria</taxon>
        <taxon>Pseudomonadati</taxon>
        <taxon>Pseudomonadota</taxon>
        <taxon>Gammaproteobacteria</taxon>
        <taxon>Cellvibrionales</taxon>
        <taxon>Cellvibrionaceae</taxon>
        <taxon>Exilibacterium</taxon>
    </lineage>
</organism>
<keyword evidence="2" id="KW-1185">Reference proteome</keyword>
<proteinExistence type="predicted"/>
<reference evidence="1 2" key="1">
    <citation type="submission" date="2019-06" db="EMBL/GenBank/DDBJ databases">
        <title>Whole genome sequence for Cellvibrionaceae sp. R142.</title>
        <authorList>
            <person name="Wang G."/>
        </authorList>
    </citation>
    <scope>NUCLEOTIDE SEQUENCE [LARGE SCALE GENOMIC DNA]</scope>
    <source>
        <strain evidence="1 2">R142</strain>
    </source>
</reference>
<dbReference type="Pfam" id="PF11197">
    <property type="entry name" value="DUF2835"/>
    <property type="match status" value="1"/>
</dbReference>
<sequence length="73" mass="8205">MASLIVDLAISAEEYQRLYRGAANAVVARARDGRRVRFPAHILRPFVTHTGIQGSFAITFDADNRYQAVERID</sequence>
<gene>
    <name evidence="1" type="ORF">FKG94_09855</name>
</gene>
<dbReference type="AlphaFoldDB" id="A0A545TV06"/>
<dbReference type="OrthoDB" id="5600793at2"/>
<comment type="caution">
    <text evidence="1">The sequence shown here is derived from an EMBL/GenBank/DDBJ whole genome shotgun (WGS) entry which is preliminary data.</text>
</comment>
<accession>A0A545TV06</accession>
<dbReference type="Proteomes" id="UP000319732">
    <property type="component" value="Unassembled WGS sequence"/>
</dbReference>